<comment type="similarity">
    <text evidence="1">Belongs to the methyltransferase superfamily.</text>
</comment>
<dbReference type="InterPro" id="IPR051419">
    <property type="entry name" value="Lys/N-term_MeTrsfase_sf"/>
</dbReference>
<dbReference type="GO" id="GO:0008168">
    <property type="term" value="F:methyltransferase activity"/>
    <property type="evidence" value="ECO:0007669"/>
    <property type="project" value="UniProtKB-KW"/>
</dbReference>
<organism evidence="5 6">
    <name type="scientific">Absidia repens</name>
    <dbReference type="NCBI Taxonomy" id="90262"/>
    <lineage>
        <taxon>Eukaryota</taxon>
        <taxon>Fungi</taxon>
        <taxon>Fungi incertae sedis</taxon>
        <taxon>Mucoromycota</taxon>
        <taxon>Mucoromycotina</taxon>
        <taxon>Mucoromycetes</taxon>
        <taxon>Mucorales</taxon>
        <taxon>Cunninghamellaceae</taxon>
        <taxon>Absidia</taxon>
    </lineage>
</organism>
<evidence type="ECO:0000256" key="1">
    <source>
        <dbReference type="ARBA" id="ARBA00008361"/>
    </source>
</evidence>
<reference evidence="5 6" key="1">
    <citation type="submission" date="2016-07" db="EMBL/GenBank/DDBJ databases">
        <title>Pervasive Adenine N6-methylation of Active Genes in Fungi.</title>
        <authorList>
            <consortium name="DOE Joint Genome Institute"/>
            <person name="Mondo S.J."/>
            <person name="Dannebaum R.O."/>
            <person name="Kuo R.C."/>
            <person name="Labutti K."/>
            <person name="Haridas S."/>
            <person name="Kuo A."/>
            <person name="Salamov A."/>
            <person name="Ahrendt S.R."/>
            <person name="Lipzen A."/>
            <person name="Sullivan W."/>
            <person name="Andreopoulos W.B."/>
            <person name="Clum A."/>
            <person name="Lindquist E."/>
            <person name="Daum C."/>
            <person name="Ramamoorthy G.K."/>
            <person name="Gryganskyi A."/>
            <person name="Culley D."/>
            <person name="Magnuson J.K."/>
            <person name="James T.Y."/>
            <person name="O'Malley M.A."/>
            <person name="Stajich J.E."/>
            <person name="Spatafora J.W."/>
            <person name="Visel A."/>
            <person name="Grigoriev I.V."/>
        </authorList>
    </citation>
    <scope>NUCLEOTIDE SEQUENCE [LARGE SCALE GENOMIC DNA]</scope>
    <source>
        <strain evidence="5 6">NRRL 1336</strain>
    </source>
</reference>
<dbReference type="EMBL" id="MCGE01000028">
    <property type="protein sequence ID" value="ORZ09280.1"/>
    <property type="molecule type" value="Genomic_DNA"/>
</dbReference>
<gene>
    <name evidence="5" type="ORF">BCR42DRAFT_424108</name>
</gene>
<dbReference type="PANTHER" id="PTHR12176">
    <property type="entry name" value="SAM-DEPENDENT METHYLTRANSFERASE SUPERFAMILY PROTEIN"/>
    <property type="match status" value="1"/>
</dbReference>
<evidence type="ECO:0000313" key="5">
    <source>
        <dbReference type="EMBL" id="ORZ09280.1"/>
    </source>
</evidence>
<evidence type="ECO:0000259" key="4">
    <source>
        <dbReference type="Pfam" id="PF13649"/>
    </source>
</evidence>
<dbReference type="OrthoDB" id="411785at2759"/>
<dbReference type="AlphaFoldDB" id="A0A1X2I4U0"/>
<proteinExistence type="inferred from homology"/>
<name>A0A1X2I4U0_9FUNG</name>
<evidence type="ECO:0000313" key="6">
    <source>
        <dbReference type="Proteomes" id="UP000193560"/>
    </source>
</evidence>
<dbReference type="Gene3D" id="3.40.50.150">
    <property type="entry name" value="Vaccinia Virus protein VP39"/>
    <property type="match status" value="1"/>
</dbReference>
<dbReference type="CDD" id="cd02440">
    <property type="entry name" value="AdoMet_MTases"/>
    <property type="match status" value="1"/>
</dbReference>
<dbReference type="GO" id="GO:0032259">
    <property type="term" value="P:methylation"/>
    <property type="evidence" value="ECO:0007669"/>
    <property type="project" value="UniProtKB-KW"/>
</dbReference>
<protein>
    <recommendedName>
        <fullName evidence="4">Methyltransferase domain-containing protein</fullName>
    </recommendedName>
</protein>
<dbReference type="InterPro" id="IPR029063">
    <property type="entry name" value="SAM-dependent_MTases_sf"/>
</dbReference>
<feature type="domain" description="Methyltransferase" evidence="4">
    <location>
        <begin position="50"/>
        <end position="118"/>
    </location>
</feature>
<dbReference type="Pfam" id="PF13649">
    <property type="entry name" value="Methyltransf_25"/>
    <property type="match status" value="1"/>
</dbReference>
<keyword evidence="3" id="KW-0808">Transferase</keyword>
<dbReference type="Proteomes" id="UP000193560">
    <property type="component" value="Unassembled WGS sequence"/>
</dbReference>
<dbReference type="STRING" id="90262.A0A1X2I4U0"/>
<dbReference type="SUPFAM" id="SSF53335">
    <property type="entry name" value="S-adenosyl-L-methionine-dependent methyltransferases"/>
    <property type="match status" value="1"/>
</dbReference>
<accession>A0A1X2I4U0</accession>
<evidence type="ECO:0000256" key="3">
    <source>
        <dbReference type="ARBA" id="ARBA00022679"/>
    </source>
</evidence>
<dbReference type="InterPro" id="IPR041698">
    <property type="entry name" value="Methyltransf_25"/>
</dbReference>
<comment type="caution">
    <text evidence="5">The sequence shown here is derived from an EMBL/GenBank/DDBJ whole genome shotgun (WGS) entry which is preliminary data.</text>
</comment>
<sequence length="194" mass="21866">MSSRTKTVPFDSKDYWDHRFAHEPAFDWLLGWKSLQKYLEPHLPAPPTPILHLGCGNSPLAFHMAEAGYRRIVNVDYSAPVIEKMAAEAVKAPYDQLEWVTADCVQDLSATLTDCIACGDDDQLSRQHQLASQIASVQPVGRHHPEPASPYRLINKIPVWVPQPNDKPGAPDIYYYLYILQKQNVDGLGNMQDI</sequence>
<keyword evidence="2" id="KW-0489">Methyltransferase</keyword>
<evidence type="ECO:0000256" key="2">
    <source>
        <dbReference type="ARBA" id="ARBA00022603"/>
    </source>
</evidence>
<keyword evidence="6" id="KW-1185">Reference proteome</keyword>